<dbReference type="SUPFAM" id="SSF88723">
    <property type="entry name" value="PIN domain-like"/>
    <property type="match status" value="1"/>
</dbReference>
<keyword evidence="3" id="KW-1185">Reference proteome</keyword>
<protein>
    <submittedName>
        <fullName evidence="2">PilT protein domain protein</fullName>
    </submittedName>
</protein>
<dbReference type="Pfam" id="PF01850">
    <property type="entry name" value="PIN"/>
    <property type="match status" value="1"/>
</dbReference>
<dbReference type="InterPro" id="IPR029060">
    <property type="entry name" value="PIN-like_dom_sf"/>
</dbReference>
<proteinExistence type="predicted"/>
<dbReference type="EMBL" id="CP000860">
    <property type="protein sequence ID" value="ACA60595.1"/>
    <property type="molecule type" value="Genomic_DNA"/>
</dbReference>
<dbReference type="InterPro" id="IPR002716">
    <property type="entry name" value="PIN_dom"/>
</dbReference>
<reference evidence="2 3" key="2">
    <citation type="journal article" date="2008" name="Science">
        <title>Environmental genomics reveals a single-species ecosystem deep within Earth.</title>
        <authorList>
            <person name="Chivian D."/>
            <person name="Brodie E.L."/>
            <person name="Alm E.J."/>
            <person name="Culley D.E."/>
            <person name="Dehal P.S."/>
            <person name="Desantis T.Z."/>
            <person name="Gihring T.M."/>
            <person name="Lapidus A."/>
            <person name="Lin L.H."/>
            <person name="Lowry S.R."/>
            <person name="Moser D.P."/>
            <person name="Richardson P.M."/>
            <person name="Southam G."/>
            <person name="Wanger G."/>
            <person name="Pratt L.M."/>
            <person name="Andersen G.L."/>
            <person name="Hazen T.C."/>
            <person name="Brockman F.J."/>
            <person name="Arkin A.P."/>
            <person name="Onstott T.C."/>
        </authorList>
    </citation>
    <scope>NUCLEOTIDE SEQUENCE [LARGE SCALE GENOMIC DNA]</scope>
    <source>
        <strain evidence="2 3">MP104C</strain>
    </source>
</reference>
<dbReference type="HOGENOM" id="CLU_125353_0_0_9"/>
<evidence type="ECO:0000313" key="2">
    <source>
        <dbReference type="EMBL" id="ACA60595.1"/>
    </source>
</evidence>
<evidence type="ECO:0000259" key="1">
    <source>
        <dbReference type="Pfam" id="PF01850"/>
    </source>
</evidence>
<name>B1I6E7_DESAP</name>
<reference evidence="3" key="1">
    <citation type="submission" date="2007-10" db="EMBL/GenBank/DDBJ databases">
        <title>Complete sequence of chromosome of Desulforudis audaxviator MP104C.</title>
        <authorList>
            <person name="Copeland A."/>
            <person name="Lucas S."/>
            <person name="Lapidus A."/>
            <person name="Barry K."/>
            <person name="Glavina del Rio T."/>
            <person name="Dalin E."/>
            <person name="Tice H."/>
            <person name="Bruce D."/>
            <person name="Pitluck S."/>
            <person name="Lowry S.R."/>
            <person name="Larimer F."/>
            <person name="Land M.L."/>
            <person name="Hauser L."/>
            <person name="Kyrpides N."/>
            <person name="Ivanova N.N."/>
            <person name="Richardson P."/>
        </authorList>
    </citation>
    <scope>NUCLEOTIDE SEQUENCE [LARGE SCALE GENOMIC DNA]</scope>
    <source>
        <strain evidence="3">MP104C</strain>
    </source>
</reference>
<accession>B1I6E7</accession>
<dbReference type="eggNOG" id="COG1848">
    <property type="taxonomic scope" value="Bacteria"/>
</dbReference>
<dbReference type="Gene3D" id="3.40.50.1010">
    <property type="entry name" value="5'-nuclease"/>
    <property type="match status" value="1"/>
</dbReference>
<dbReference type="OrthoDB" id="597982at2"/>
<dbReference type="KEGG" id="dau:Daud_2106"/>
<dbReference type="AlphaFoldDB" id="B1I6E7"/>
<gene>
    <name evidence="2" type="ordered locus">Daud_2106</name>
</gene>
<dbReference type="Proteomes" id="UP000008544">
    <property type="component" value="Chromosome"/>
</dbReference>
<organism evidence="2 3">
    <name type="scientific">Desulforudis audaxviator (strain MP104C)</name>
    <dbReference type="NCBI Taxonomy" id="477974"/>
    <lineage>
        <taxon>Bacteria</taxon>
        <taxon>Bacillati</taxon>
        <taxon>Bacillota</taxon>
        <taxon>Clostridia</taxon>
        <taxon>Thermoanaerobacterales</taxon>
        <taxon>Candidatus Desulforudaceae</taxon>
        <taxon>Candidatus Desulforudis</taxon>
    </lineage>
</organism>
<dbReference type="RefSeq" id="WP_012303170.1">
    <property type="nucleotide sequence ID" value="NC_010424.1"/>
</dbReference>
<feature type="domain" description="PIN" evidence="1">
    <location>
        <begin position="19"/>
        <end position="140"/>
    </location>
</feature>
<sequence>MGVEDAFLEAVRKRRRLLADTSTVIYFLNRVPRYEKTLRPFFHLAEQREIELVLSVVTEVELLVGPMRSGNEEAVNLIRLFLSRFPNVEVVPVSREIGYKAVRLRAESGLKLPDALTVATGVVSGCRAAVGNDRSWAGVADLPFFCLDDFTA</sequence>
<dbReference type="STRING" id="477974.Daud_2106"/>
<evidence type="ECO:0000313" key="3">
    <source>
        <dbReference type="Proteomes" id="UP000008544"/>
    </source>
</evidence>